<dbReference type="InterPro" id="IPR029062">
    <property type="entry name" value="Class_I_gatase-like"/>
</dbReference>
<dbReference type="GO" id="GO:0016740">
    <property type="term" value="F:transferase activity"/>
    <property type="evidence" value="ECO:0007669"/>
    <property type="project" value="UniProtKB-KW"/>
</dbReference>
<accession>A0A0H2MN30</accession>
<dbReference type="PANTHER" id="PTHR42695">
    <property type="entry name" value="GLUTAMINE AMIDOTRANSFERASE YLR126C-RELATED"/>
    <property type="match status" value="1"/>
</dbReference>
<dbReference type="PROSITE" id="PS51273">
    <property type="entry name" value="GATASE_TYPE_1"/>
    <property type="match status" value="1"/>
</dbReference>
<dbReference type="Pfam" id="PF00117">
    <property type="entry name" value="GATase"/>
    <property type="match status" value="1"/>
</dbReference>
<keyword evidence="2" id="KW-0808">Transferase</keyword>
<keyword evidence="2" id="KW-0315">Glutamine amidotransferase</keyword>
<dbReference type="STRING" id="1489064.WH96_01295"/>
<name>A0A0H2MN30_9PROT</name>
<dbReference type="OrthoDB" id="9813383at2"/>
<proteinExistence type="predicted"/>
<gene>
    <name evidence="2" type="ORF">WH96_01295</name>
</gene>
<dbReference type="GO" id="GO:0005829">
    <property type="term" value="C:cytosol"/>
    <property type="evidence" value="ECO:0007669"/>
    <property type="project" value="TreeGrafter"/>
</dbReference>
<evidence type="ECO:0000313" key="2">
    <source>
        <dbReference type="EMBL" id="KLN62192.1"/>
    </source>
</evidence>
<dbReference type="CDD" id="cd01741">
    <property type="entry name" value="GATase1_1"/>
    <property type="match status" value="1"/>
</dbReference>
<dbReference type="PANTHER" id="PTHR42695:SF5">
    <property type="entry name" value="GLUTAMINE AMIDOTRANSFERASE YLR126C-RELATED"/>
    <property type="match status" value="1"/>
</dbReference>
<feature type="domain" description="Glutamine amidotransferase" evidence="1">
    <location>
        <begin position="83"/>
        <end position="208"/>
    </location>
</feature>
<dbReference type="Gene3D" id="3.40.50.880">
    <property type="match status" value="1"/>
</dbReference>
<dbReference type="SUPFAM" id="SSF52317">
    <property type="entry name" value="Class I glutamine amidotransferase-like"/>
    <property type="match status" value="1"/>
</dbReference>
<dbReference type="RefSeq" id="WP_047762318.1">
    <property type="nucleotide sequence ID" value="NZ_LAQL01000002.1"/>
</dbReference>
<organism evidence="2 3">
    <name type="scientific">Kiloniella spongiae</name>
    <dbReference type="NCBI Taxonomy" id="1489064"/>
    <lineage>
        <taxon>Bacteria</taxon>
        <taxon>Pseudomonadati</taxon>
        <taxon>Pseudomonadota</taxon>
        <taxon>Alphaproteobacteria</taxon>
        <taxon>Rhodospirillales</taxon>
        <taxon>Kiloniellaceae</taxon>
        <taxon>Kiloniella</taxon>
    </lineage>
</organism>
<evidence type="ECO:0000313" key="3">
    <source>
        <dbReference type="Proteomes" id="UP000035444"/>
    </source>
</evidence>
<dbReference type="InterPro" id="IPR044992">
    <property type="entry name" value="ChyE-like"/>
</dbReference>
<comment type="caution">
    <text evidence="2">The sequence shown here is derived from an EMBL/GenBank/DDBJ whole genome shotgun (WGS) entry which is preliminary data.</text>
</comment>
<dbReference type="InterPro" id="IPR017926">
    <property type="entry name" value="GATASE"/>
</dbReference>
<reference evidence="2 3" key="1">
    <citation type="submission" date="2015-03" db="EMBL/GenBank/DDBJ databases">
        <title>Genome Sequence of Kiloniella spongiae MEBiC09566, isolated from a marine sponge.</title>
        <authorList>
            <person name="Shao Z."/>
            <person name="Wang L."/>
            <person name="Li X."/>
        </authorList>
    </citation>
    <scope>NUCLEOTIDE SEQUENCE [LARGE SCALE GENOMIC DNA]</scope>
    <source>
        <strain evidence="2 3">MEBiC09566</strain>
    </source>
</reference>
<evidence type="ECO:0000259" key="1">
    <source>
        <dbReference type="Pfam" id="PF00117"/>
    </source>
</evidence>
<dbReference type="EMBL" id="LAQL01000002">
    <property type="protein sequence ID" value="KLN62192.1"/>
    <property type="molecule type" value="Genomic_DNA"/>
</dbReference>
<sequence length="287" mass="31798">MSQNPRFLVVDGYAKEGRDGLKEGGASTAGDLYVKMLETQSPGAKCDIVYPADPGASLPFGADLEQYDGIAWTGSSLTVHSDDPKVVPQIEFAKAAYEAQVPSFGSCWAAQISVVAAGGACAVNPKDREMGFARKISLTPEGRAHPLFEGKKSVFDAFISHDDEITHLPPNGQVLASNDWTSVQAVSVTHKGGVFWSVQYHPEYDLHEMARLCYCRKQKLVDKGFFTNIDDAQKFVDMLEALHQDPSRKDLWWLLGIDHDIMNADIRQAEVKNWIERLVIPTMARRR</sequence>
<dbReference type="Proteomes" id="UP000035444">
    <property type="component" value="Unassembled WGS sequence"/>
</dbReference>
<keyword evidence="3" id="KW-1185">Reference proteome</keyword>
<dbReference type="AlphaFoldDB" id="A0A0H2MN30"/>
<protein>
    <submittedName>
        <fullName evidence="2">Glutamine amidotransferase</fullName>
    </submittedName>
</protein>